<dbReference type="EMBL" id="WNJL01000037">
    <property type="protein sequence ID" value="NDU43470.1"/>
    <property type="molecule type" value="Genomic_DNA"/>
</dbReference>
<reference evidence="1" key="1">
    <citation type="submission" date="2019-11" db="EMBL/GenBank/DDBJ databases">
        <title>Acidithiobacillus ferrianus sp. nov.: a facultatively anaerobic and extremely acidophilic chemolithoautotroph.</title>
        <authorList>
            <person name="Norris P.R."/>
            <person name="Falagan C."/>
            <person name="Moya-Beltran A."/>
            <person name="Castro M."/>
            <person name="Quatrini R."/>
            <person name="Johnson D.B."/>
        </authorList>
    </citation>
    <scope>NUCLEOTIDE SEQUENCE [LARGE SCALE GENOMIC DNA]</scope>
    <source>
        <strain evidence="1">MG</strain>
    </source>
</reference>
<organism evidence="1">
    <name type="scientific">Acidithiobacillus ferrianus</name>
    <dbReference type="NCBI Taxonomy" id="2678518"/>
    <lineage>
        <taxon>Bacteria</taxon>
        <taxon>Pseudomonadati</taxon>
        <taxon>Pseudomonadota</taxon>
        <taxon>Acidithiobacillia</taxon>
        <taxon>Acidithiobacillales</taxon>
        <taxon>Acidithiobacillaceae</taxon>
        <taxon>Acidithiobacillus</taxon>
    </lineage>
</organism>
<name>A0A845UFV1_9PROT</name>
<gene>
    <name evidence="1" type="ORF">GL267_12780</name>
</gene>
<comment type="caution">
    <text evidence="1">The sequence shown here is derived from an EMBL/GenBank/DDBJ whole genome shotgun (WGS) entry which is preliminary data.</text>
</comment>
<dbReference type="AlphaFoldDB" id="A0A845UFV1"/>
<sequence length="63" mass="7025">MSGEDVTIGHVYETIGDTDQHGMIRIIDQSGEDYLYPVDCFEAVTLSDRAEHRLHDALAKMSA</sequence>
<accession>A0A845UFV1</accession>
<protein>
    <submittedName>
        <fullName evidence="1">Uncharacterized protein</fullName>
    </submittedName>
</protein>
<evidence type="ECO:0000313" key="1">
    <source>
        <dbReference type="EMBL" id="NDU43470.1"/>
    </source>
</evidence>
<proteinExistence type="predicted"/>